<dbReference type="EMBL" id="LAYJ01000112">
    <property type="protein sequence ID" value="KKI50283.1"/>
    <property type="molecule type" value="Genomic_DNA"/>
</dbReference>
<gene>
    <name evidence="1" type="ORF">CHK_2346</name>
</gene>
<accession>A0A0M2NDM0</accession>
<comment type="caution">
    <text evidence="1">The sequence shown here is derived from an EMBL/GenBank/DDBJ whole genome shotgun (WGS) entry which is preliminary data.</text>
</comment>
<dbReference type="STRING" id="270498.CHK_2346"/>
<proteinExistence type="predicted"/>
<dbReference type="Proteomes" id="UP000034076">
    <property type="component" value="Unassembled WGS sequence"/>
</dbReference>
<protein>
    <submittedName>
        <fullName evidence="1">Uncharacterized protein</fullName>
    </submittedName>
</protein>
<evidence type="ECO:0000313" key="2">
    <source>
        <dbReference type="Proteomes" id="UP000034076"/>
    </source>
</evidence>
<name>A0A0M2NDM0_9FIRM</name>
<dbReference type="AlphaFoldDB" id="A0A0M2NDM0"/>
<sequence length="38" mass="4183">MIGHKDSFLLIFAKGGIKCRPLLSNSIRAPTNEIKNAQ</sequence>
<evidence type="ECO:0000313" key="1">
    <source>
        <dbReference type="EMBL" id="KKI50283.1"/>
    </source>
</evidence>
<keyword evidence="2" id="KW-1185">Reference proteome</keyword>
<reference evidence="1 2" key="1">
    <citation type="submission" date="2015-04" db="EMBL/GenBank/DDBJ databases">
        <title>Draft genome sequence of bacteremic isolate Catabacter hongkongensis type strain HKU16T.</title>
        <authorList>
            <person name="Lau S.K."/>
            <person name="Teng J.L."/>
            <person name="Huang Y."/>
            <person name="Curreem S.O."/>
            <person name="Tsui S.K."/>
            <person name="Woo P.C."/>
        </authorList>
    </citation>
    <scope>NUCLEOTIDE SEQUENCE [LARGE SCALE GENOMIC DNA]</scope>
    <source>
        <strain evidence="1 2">HKU16</strain>
    </source>
</reference>
<organism evidence="1 2">
    <name type="scientific">Christensenella hongkongensis</name>
    <dbReference type="NCBI Taxonomy" id="270498"/>
    <lineage>
        <taxon>Bacteria</taxon>
        <taxon>Bacillati</taxon>
        <taxon>Bacillota</taxon>
        <taxon>Clostridia</taxon>
        <taxon>Christensenellales</taxon>
        <taxon>Christensenellaceae</taxon>
        <taxon>Christensenella</taxon>
    </lineage>
</organism>